<dbReference type="EMBL" id="CM056741">
    <property type="protein sequence ID" value="KAJ8687883.1"/>
    <property type="molecule type" value="Genomic_DNA"/>
</dbReference>
<keyword evidence="2" id="KW-1185">Reference proteome</keyword>
<evidence type="ECO:0000313" key="2">
    <source>
        <dbReference type="Proteomes" id="UP001239111"/>
    </source>
</evidence>
<organism evidence="1 2">
    <name type="scientific">Eretmocerus hayati</name>
    <dbReference type="NCBI Taxonomy" id="131215"/>
    <lineage>
        <taxon>Eukaryota</taxon>
        <taxon>Metazoa</taxon>
        <taxon>Ecdysozoa</taxon>
        <taxon>Arthropoda</taxon>
        <taxon>Hexapoda</taxon>
        <taxon>Insecta</taxon>
        <taxon>Pterygota</taxon>
        <taxon>Neoptera</taxon>
        <taxon>Endopterygota</taxon>
        <taxon>Hymenoptera</taxon>
        <taxon>Apocrita</taxon>
        <taxon>Proctotrupomorpha</taxon>
        <taxon>Chalcidoidea</taxon>
        <taxon>Aphelinidae</taxon>
        <taxon>Aphelininae</taxon>
        <taxon>Eretmocerus</taxon>
    </lineage>
</organism>
<reference evidence="1" key="1">
    <citation type="submission" date="2023-04" db="EMBL/GenBank/DDBJ databases">
        <title>A chromosome-level genome assembly of the parasitoid wasp Eretmocerus hayati.</title>
        <authorList>
            <person name="Zhong Y."/>
            <person name="Liu S."/>
            <person name="Liu Y."/>
        </authorList>
    </citation>
    <scope>NUCLEOTIDE SEQUENCE</scope>
    <source>
        <strain evidence="1">ZJU_SS_LIU_2023</strain>
    </source>
</reference>
<comment type="caution">
    <text evidence="1">The sequence shown here is derived from an EMBL/GenBank/DDBJ whole genome shotgun (WGS) entry which is preliminary data.</text>
</comment>
<accession>A0ACC2PY50</accession>
<sequence length="543" mass="61358">MEIHTFDKSFQERLADYLSILSSREDIVPPSQIRAEWIYYIELVIEPVGWQALWKIPRLSCQEFNIHYPTVVAVEVENVDFAELSALVKIVAVQDDIHLPDRYDVSLTELYPTLEQENSVLDVQSTAECIDKLRFFYNYLWMPWDIDEDETSDWAANHLEDRLRLFYDMKVGVVCKKTSEVIRTLMREGRDIQSKIAKLEIEISDDEDEEQTEDVDQSRACKLMKLHFRLQQIKTEMEILENPAMREMLVKNQSFNGKEVAIKRRESRGKQAEAHFVWLGASLQETIEALKSTQDFLPSSIFTKTSDRLQDALDVSDAEDIIIIGKGEHHIRGAGSLEEGGTLRGIGKTEEIVICHSETESGQSLLDLSGREVVLKNVTIDLRDSQAGILVRRGLVKLIDCQIVVHNRSVIKIGVVVLPGAKFVAENSRFIGLGTSIVAHSSAEVVLSGCCIDDCIEGIQLNDDSTLHVENCSFLKCTEYGIRIESKSLNASEGQIGDVDILKSFTNISVKNCKFESNTLGNISIKPCHSIIFKTHQEKMVTS</sequence>
<evidence type="ECO:0000313" key="1">
    <source>
        <dbReference type="EMBL" id="KAJ8687883.1"/>
    </source>
</evidence>
<gene>
    <name evidence="1" type="ORF">QAD02_023678</name>
</gene>
<dbReference type="Proteomes" id="UP001239111">
    <property type="component" value="Chromosome 1"/>
</dbReference>
<proteinExistence type="predicted"/>
<protein>
    <submittedName>
        <fullName evidence="1">Uncharacterized protein</fullName>
    </submittedName>
</protein>
<name>A0ACC2PY50_9HYME</name>